<evidence type="ECO:0000313" key="2">
    <source>
        <dbReference type="Proteomes" id="UP000002039"/>
    </source>
</evidence>
<keyword evidence="2" id="KW-1185">Reference proteome</keyword>
<name>A0ABX2VX16_AJEDR</name>
<proteinExistence type="predicted"/>
<gene>
    <name evidence="1" type="ORF">BDCG_17151</name>
</gene>
<dbReference type="Proteomes" id="UP000002039">
    <property type="component" value="Unassembled WGS sequence"/>
</dbReference>
<protein>
    <recommendedName>
        <fullName evidence="3">Protein kinase domain-containing protein</fullName>
    </recommendedName>
</protein>
<sequence length="162" mass="18155">MARDLQNKRDVALKVMSSGDGGENETRIQDEILQNGKDVSRLMTYFGDGPCLHPAILRNLSIITRRSAARQLLSEWKELYVGHWFLSTALAGRLNTKALGQPLKQIIPFVELWKQGELVHPIEIPVNLHTEKIYLGDIGLAMKLSDSVTQHGYSSMQLCSPD</sequence>
<organism evidence="1 2">
    <name type="scientific">Ajellomyces dermatitidis (strain ER-3 / ATCC MYA-2586)</name>
    <name type="common">Blastomyces dermatitidis</name>
    <dbReference type="NCBI Taxonomy" id="559297"/>
    <lineage>
        <taxon>Eukaryota</taxon>
        <taxon>Fungi</taxon>
        <taxon>Dikarya</taxon>
        <taxon>Ascomycota</taxon>
        <taxon>Pezizomycotina</taxon>
        <taxon>Eurotiomycetes</taxon>
        <taxon>Eurotiomycetidae</taxon>
        <taxon>Onygenales</taxon>
        <taxon>Ajellomycetaceae</taxon>
        <taxon>Blastomyces</taxon>
    </lineage>
</organism>
<dbReference type="RefSeq" id="XP_045281318.1">
    <property type="nucleotide sequence ID" value="XM_045426301.1"/>
</dbReference>
<accession>A0ABX2VX16</accession>
<evidence type="ECO:0000313" key="1">
    <source>
        <dbReference type="EMBL" id="OAT01591.1"/>
    </source>
</evidence>
<dbReference type="GeneID" id="69032043"/>
<reference evidence="2" key="1">
    <citation type="journal article" date="2015" name="PLoS Genet.">
        <title>The dynamic genome and transcriptome of the human fungal pathogen Blastomyces and close relative Emmonsia.</title>
        <authorList>
            <person name="Munoz J.F."/>
            <person name="Gauthier G.M."/>
            <person name="Desjardins C.A."/>
            <person name="Gallo J.E."/>
            <person name="Holder J."/>
            <person name="Sullivan T.D."/>
            <person name="Marty A.J."/>
            <person name="Carmen J.C."/>
            <person name="Chen Z."/>
            <person name="Ding L."/>
            <person name="Gujja S."/>
            <person name="Magrini V."/>
            <person name="Misas E."/>
            <person name="Mitreva M."/>
            <person name="Priest M."/>
            <person name="Saif S."/>
            <person name="Whiston E.A."/>
            <person name="Young S."/>
            <person name="Zeng Q."/>
            <person name="Goldman W.E."/>
            <person name="Mardis E.R."/>
            <person name="Taylor J.W."/>
            <person name="McEwen J.G."/>
            <person name="Clay O.K."/>
            <person name="Klein B.S."/>
            <person name="Cuomo C.A."/>
        </authorList>
    </citation>
    <scope>NUCLEOTIDE SEQUENCE [LARGE SCALE GENOMIC DNA]</scope>
    <source>
        <strain evidence="2">ER-3 / ATCC MYA-2586</strain>
    </source>
</reference>
<evidence type="ECO:0008006" key="3">
    <source>
        <dbReference type="Google" id="ProtNLM"/>
    </source>
</evidence>
<dbReference type="EMBL" id="EQ999977">
    <property type="protein sequence ID" value="OAT01591.1"/>
    <property type="molecule type" value="Genomic_DNA"/>
</dbReference>